<gene>
    <name evidence="4" type="ORF">CKM354_001296700</name>
</gene>
<dbReference type="InterPro" id="IPR057571">
    <property type="entry name" value="SDR_PhqE-like"/>
</dbReference>
<evidence type="ECO:0000313" key="4">
    <source>
        <dbReference type="EMBL" id="GIZ49951.1"/>
    </source>
</evidence>
<dbReference type="CDD" id="cd05233">
    <property type="entry name" value="SDR_c"/>
    <property type="match status" value="1"/>
</dbReference>
<dbReference type="InterPro" id="IPR051122">
    <property type="entry name" value="SDR_DHRS6-like"/>
</dbReference>
<evidence type="ECO:0000256" key="3">
    <source>
        <dbReference type="ARBA" id="ARBA00023002"/>
    </source>
</evidence>
<dbReference type="Gene3D" id="3.40.50.720">
    <property type="entry name" value="NAD(P)-binding Rossmann-like Domain"/>
    <property type="match status" value="1"/>
</dbReference>
<organism evidence="4 5">
    <name type="scientific">Cercospora kikuchii</name>
    <dbReference type="NCBI Taxonomy" id="84275"/>
    <lineage>
        <taxon>Eukaryota</taxon>
        <taxon>Fungi</taxon>
        <taxon>Dikarya</taxon>
        <taxon>Ascomycota</taxon>
        <taxon>Pezizomycotina</taxon>
        <taxon>Dothideomycetes</taxon>
        <taxon>Dothideomycetidae</taxon>
        <taxon>Mycosphaerellales</taxon>
        <taxon>Mycosphaerellaceae</taxon>
        <taxon>Cercospora</taxon>
    </lineage>
</organism>
<sequence>MGHTPQYISKLRGHRILIIGGTSGIGLCVAEAALEHGAIVTVSGSTASKLHTALQHLSKIESPLQQTPHAGEPTVSGSICDLSNPSLQESALLSLLDTATVHGRHKLDHVVFTAGNNITISPLEHVTPHDFELMQTVRVLAPVLLAKLVPAYMSKSAHSSVTLTGGTQAMKPSPGWSVMAGIMSSISGFTLGFAVDLQPIRVNTVFPGAVHSTASNKMDPTLLEERLEAFRRTTLTNTVGTPEDVAEAYLYCMKSSYASGTTIIVDGGRLLKG</sequence>
<dbReference type="SUPFAM" id="SSF51735">
    <property type="entry name" value="NAD(P)-binding Rossmann-fold domains"/>
    <property type="match status" value="1"/>
</dbReference>
<protein>
    <submittedName>
        <fullName evidence="4">Uncharacterized protein</fullName>
    </submittedName>
</protein>
<evidence type="ECO:0000313" key="5">
    <source>
        <dbReference type="Proteomes" id="UP000825890"/>
    </source>
</evidence>
<evidence type="ECO:0000256" key="2">
    <source>
        <dbReference type="ARBA" id="ARBA00022857"/>
    </source>
</evidence>
<keyword evidence="3" id="KW-0560">Oxidoreductase</keyword>
<dbReference type="InterPro" id="IPR036291">
    <property type="entry name" value="NAD(P)-bd_dom_sf"/>
</dbReference>
<proteinExistence type="inferred from homology"/>
<keyword evidence="5" id="KW-1185">Reference proteome</keyword>
<dbReference type="InterPro" id="IPR002347">
    <property type="entry name" value="SDR_fam"/>
</dbReference>
<dbReference type="Pfam" id="PF23441">
    <property type="entry name" value="SDR"/>
    <property type="match status" value="1"/>
</dbReference>
<evidence type="ECO:0000256" key="1">
    <source>
        <dbReference type="ARBA" id="ARBA00006484"/>
    </source>
</evidence>
<dbReference type="GO" id="GO:0016491">
    <property type="term" value="F:oxidoreductase activity"/>
    <property type="evidence" value="ECO:0007669"/>
    <property type="project" value="UniProtKB-KW"/>
</dbReference>
<reference evidence="4 5" key="1">
    <citation type="submission" date="2021-01" db="EMBL/GenBank/DDBJ databases">
        <title>Cercospora kikuchii MAFF 305040 whole genome shotgun sequence.</title>
        <authorList>
            <person name="Kashiwa T."/>
            <person name="Suzuki T."/>
        </authorList>
    </citation>
    <scope>NUCLEOTIDE SEQUENCE [LARGE SCALE GENOMIC DNA]</scope>
    <source>
        <strain evidence="4 5">MAFF 305040</strain>
    </source>
</reference>
<dbReference type="PRINTS" id="PR00081">
    <property type="entry name" value="GDHRDH"/>
</dbReference>
<comment type="caution">
    <text evidence="4">The sequence shown here is derived from an EMBL/GenBank/DDBJ whole genome shotgun (WGS) entry which is preliminary data.</text>
</comment>
<dbReference type="OrthoDB" id="294295at2759"/>
<keyword evidence="2" id="KW-0521">NADP</keyword>
<dbReference type="GeneID" id="68298542"/>
<accession>A0A9P3FMZ4</accession>
<dbReference type="PANTHER" id="PTHR43477">
    <property type="entry name" value="DIHYDROANTICAPSIN 7-DEHYDROGENASE"/>
    <property type="match status" value="1"/>
</dbReference>
<dbReference type="PANTHER" id="PTHR43477:SF1">
    <property type="entry name" value="DIHYDROANTICAPSIN 7-DEHYDROGENASE"/>
    <property type="match status" value="1"/>
</dbReference>
<dbReference type="EMBL" id="BOLY01000009">
    <property type="protein sequence ID" value="GIZ49951.1"/>
    <property type="molecule type" value="Genomic_DNA"/>
</dbReference>
<dbReference type="AlphaFoldDB" id="A0A9P3FMZ4"/>
<comment type="similarity">
    <text evidence="1">Belongs to the short-chain dehydrogenases/reductases (SDR) family.</text>
</comment>
<dbReference type="Proteomes" id="UP000825890">
    <property type="component" value="Unassembled WGS sequence"/>
</dbReference>
<name>A0A9P3FMZ4_9PEZI</name>
<dbReference type="RefSeq" id="XP_044664438.1">
    <property type="nucleotide sequence ID" value="XM_044808503.1"/>
</dbReference>